<dbReference type="KEGG" id="pxu:106115219"/>
<keyword evidence="1" id="KW-0812">Transmembrane</keyword>
<organism evidence="3">
    <name type="scientific">Papilio xuthus</name>
    <name type="common">Asian swallowtail butterfly</name>
    <dbReference type="NCBI Taxonomy" id="66420"/>
    <lineage>
        <taxon>Eukaryota</taxon>
        <taxon>Metazoa</taxon>
        <taxon>Ecdysozoa</taxon>
        <taxon>Arthropoda</taxon>
        <taxon>Hexapoda</taxon>
        <taxon>Insecta</taxon>
        <taxon>Pterygota</taxon>
        <taxon>Neoptera</taxon>
        <taxon>Endopterygota</taxon>
        <taxon>Lepidoptera</taxon>
        <taxon>Glossata</taxon>
        <taxon>Ditrysia</taxon>
        <taxon>Papilionoidea</taxon>
        <taxon>Papilionidae</taxon>
        <taxon>Papilioninae</taxon>
        <taxon>Papilio</taxon>
    </lineage>
</organism>
<dbReference type="RefSeq" id="XP_013163992.1">
    <property type="nucleotide sequence ID" value="XM_013308538.1"/>
</dbReference>
<dbReference type="Proteomes" id="UP000694872">
    <property type="component" value="Unplaced"/>
</dbReference>
<dbReference type="InterPro" id="IPR005135">
    <property type="entry name" value="Endo/exonuclease/phosphatase"/>
</dbReference>
<dbReference type="Pfam" id="PF14529">
    <property type="entry name" value="Exo_endo_phos_2"/>
    <property type="match status" value="1"/>
</dbReference>
<sequence>MAKSVSILQANVNHCVAEQDLLIQTSAQWKIDVAIVSEPYYVRPRDDWAGDQDDSVAIVAWRRTGPAPFDNVTKGRGWVLASLGGVAVIGVYFAPSKSFADFERIARRIAGDLNVKSSAWGSPATNLRGETLADWAVSTGLVLLNRGTVQTCVRSQGGSIVDLTFASPALARRTRRW</sequence>
<evidence type="ECO:0000256" key="1">
    <source>
        <dbReference type="SAM" id="Phobius"/>
    </source>
</evidence>
<evidence type="ECO:0000313" key="3">
    <source>
        <dbReference type="RefSeq" id="XP_013163992.1"/>
    </source>
</evidence>
<dbReference type="InterPro" id="IPR036691">
    <property type="entry name" value="Endo/exonu/phosph_ase_sf"/>
</dbReference>
<evidence type="ECO:0000259" key="2">
    <source>
        <dbReference type="Pfam" id="PF14529"/>
    </source>
</evidence>
<dbReference type="GeneID" id="106115219"/>
<dbReference type="Gene3D" id="3.60.10.10">
    <property type="entry name" value="Endonuclease/exonuclease/phosphatase"/>
    <property type="match status" value="1"/>
</dbReference>
<dbReference type="AlphaFoldDB" id="A0AAJ7E5M4"/>
<dbReference type="CDD" id="cd09077">
    <property type="entry name" value="R1-I-EN"/>
    <property type="match status" value="1"/>
</dbReference>
<dbReference type="GO" id="GO:0003824">
    <property type="term" value="F:catalytic activity"/>
    <property type="evidence" value="ECO:0007669"/>
    <property type="project" value="InterPro"/>
</dbReference>
<feature type="domain" description="Endonuclease/exonuclease/phosphatase" evidence="2">
    <location>
        <begin position="109"/>
        <end position="173"/>
    </location>
</feature>
<proteinExistence type="predicted"/>
<accession>A0AAJ7E5M4</accession>
<gene>
    <name evidence="3" type="primary">LOC106115219</name>
</gene>
<feature type="transmembrane region" description="Helical" evidence="1">
    <location>
        <begin position="77"/>
        <end position="94"/>
    </location>
</feature>
<dbReference type="SUPFAM" id="SSF56219">
    <property type="entry name" value="DNase I-like"/>
    <property type="match status" value="1"/>
</dbReference>
<reference evidence="3" key="1">
    <citation type="submission" date="2025-08" db="UniProtKB">
        <authorList>
            <consortium name="RefSeq"/>
        </authorList>
    </citation>
    <scope>IDENTIFICATION</scope>
</reference>
<protein>
    <submittedName>
        <fullName evidence="3">Uncharacterized protein LOC106115219</fullName>
    </submittedName>
</protein>
<keyword evidence="1" id="KW-1133">Transmembrane helix</keyword>
<keyword evidence="1" id="KW-0472">Membrane</keyword>
<name>A0AAJ7E5M4_PAPXU</name>